<gene>
    <name evidence="9" type="ORF">BN980_GECA14s00725g</name>
</gene>
<feature type="compositionally biased region" description="Polar residues" evidence="7">
    <location>
        <begin position="1"/>
        <end position="11"/>
    </location>
</feature>
<accession>A0A0J9XF78</accession>
<dbReference type="PROSITE" id="PS50048">
    <property type="entry name" value="ZN2_CY6_FUNGAL_2"/>
    <property type="match status" value="1"/>
</dbReference>
<dbReference type="CDD" id="cd12148">
    <property type="entry name" value="fungal_TF_MHR"/>
    <property type="match status" value="1"/>
</dbReference>
<dbReference type="Pfam" id="PF00172">
    <property type="entry name" value="Zn_clus"/>
    <property type="match status" value="1"/>
</dbReference>
<keyword evidence="3" id="KW-0805">Transcription regulation</keyword>
<dbReference type="InterPro" id="IPR050987">
    <property type="entry name" value="AtrR-like"/>
</dbReference>
<evidence type="ECO:0000256" key="2">
    <source>
        <dbReference type="ARBA" id="ARBA00022723"/>
    </source>
</evidence>
<dbReference type="CDD" id="cd00067">
    <property type="entry name" value="GAL4"/>
    <property type="match status" value="1"/>
</dbReference>
<dbReference type="PANTHER" id="PTHR46910">
    <property type="entry name" value="TRANSCRIPTION FACTOR PDR1"/>
    <property type="match status" value="1"/>
</dbReference>
<proteinExistence type="predicted"/>
<feature type="region of interest" description="Disordered" evidence="7">
    <location>
        <begin position="1"/>
        <end position="25"/>
    </location>
</feature>
<dbReference type="GO" id="GO:0000981">
    <property type="term" value="F:DNA-binding transcription factor activity, RNA polymerase II-specific"/>
    <property type="evidence" value="ECO:0007669"/>
    <property type="project" value="InterPro"/>
</dbReference>
<keyword evidence="5" id="KW-0804">Transcription</keyword>
<evidence type="ECO:0000256" key="5">
    <source>
        <dbReference type="ARBA" id="ARBA00023163"/>
    </source>
</evidence>
<dbReference type="Gene3D" id="4.10.240.10">
    <property type="entry name" value="Zn(2)-C6 fungal-type DNA-binding domain"/>
    <property type="match status" value="1"/>
</dbReference>
<dbReference type="GO" id="GO:0006351">
    <property type="term" value="P:DNA-templated transcription"/>
    <property type="evidence" value="ECO:0007669"/>
    <property type="project" value="InterPro"/>
</dbReference>
<feature type="region of interest" description="Disordered" evidence="7">
    <location>
        <begin position="100"/>
        <end position="190"/>
    </location>
</feature>
<feature type="compositionally biased region" description="Polar residues" evidence="7">
    <location>
        <begin position="783"/>
        <end position="809"/>
    </location>
</feature>
<dbReference type="STRING" id="1173061.A0A0J9XF78"/>
<feature type="compositionally biased region" description="Polar residues" evidence="7">
    <location>
        <begin position="162"/>
        <end position="178"/>
    </location>
</feature>
<feature type="compositionally biased region" description="Basic and acidic residues" evidence="7">
    <location>
        <begin position="770"/>
        <end position="782"/>
    </location>
</feature>
<organism evidence="9 10">
    <name type="scientific">Geotrichum candidum</name>
    <name type="common">Oospora lactis</name>
    <name type="synonym">Dipodascus geotrichum</name>
    <dbReference type="NCBI Taxonomy" id="1173061"/>
    <lineage>
        <taxon>Eukaryota</taxon>
        <taxon>Fungi</taxon>
        <taxon>Dikarya</taxon>
        <taxon>Ascomycota</taxon>
        <taxon>Saccharomycotina</taxon>
        <taxon>Dipodascomycetes</taxon>
        <taxon>Dipodascales</taxon>
        <taxon>Dipodascaceae</taxon>
        <taxon>Geotrichum</taxon>
    </lineage>
</organism>
<feature type="compositionally biased region" description="Acidic residues" evidence="7">
    <location>
        <begin position="127"/>
        <end position="144"/>
    </location>
</feature>
<evidence type="ECO:0000256" key="3">
    <source>
        <dbReference type="ARBA" id="ARBA00023015"/>
    </source>
</evidence>
<keyword evidence="4" id="KW-0238">DNA-binding</keyword>
<dbReference type="GO" id="GO:0008270">
    <property type="term" value="F:zinc ion binding"/>
    <property type="evidence" value="ECO:0007669"/>
    <property type="project" value="InterPro"/>
</dbReference>
<evidence type="ECO:0000256" key="1">
    <source>
        <dbReference type="ARBA" id="ARBA00004123"/>
    </source>
</evidence>
<dbReference type="SUPFAM" id="SSF57701">
    <property type="entry name" value="Zn2/Cys6 DNA-binding domain"/>
    <property type="match status" value="1"/>
</dbReference>
<feature type="domain" description="Zn(2)-C6 fungal-type" evidence="8">
    <location>
        <begin position="29"/>
        <end position="59"/>
    </location>
</feature>
<dbReference type="EMBL" id="CCBN010000014">
    <property type="protein sequence ID" value="CDO56189.1"/>
    <property type="molecule type" value="Genomic_DNA"/>
</dbReference>
<evidence type="ECO:0000256" key="7">
    <source>
        <dbReference type="SAM" id="MobiDB-lite"/>
    </source>
</evidence>
<dbReference type="InterPro" id="IPR001138">
    <property type="entry name" value="Zn2Cys6_DnaBD"/>
</dbReference>
<evidence type="ECO:0000259" key="8">
    <source>
        <dbReference type="PROSITE" id="PS50048"/>
    </source>
</evidence>
<name>A0A0J9XF78_GEOCN</name>
<protein>
    <recommendedName>
        <fullName evidence="8">Zn(2)-C6 fungal-type domain-containing protein</fullName>
    </recommendedName>
</protein>
<dbReference type="Pfam" id="PF04082">
    <property type="entry name" value="Fungal_trans"/>
    <property type="match status" value="1"/>
</dbReference>
<keyword evidence="10" id="KW-1185">Reference proteome</keyword>
<evidence type="ECO:0000313" key="9">
    <source>
        <dbReference type="EMBL" id="CDO56189.1"/>
    </source>
</evidence>
<keyword evidence="6" id="KW-0539">Nucleus</keyword>
<evidence type="ECO:0000313" key="10">
    <source>
        <dbReference type="Proteomes" id="UP000242525"/>
    </source>
</evidence>
<comment type="caution">
    <text evidence="9">The sequence shown here is derived from an EMBL/GenBank/DDBJ whole genome shotgun (WGS) entry which is preliminary data.</text>
</comment>
<dbReference type="OrthoDB" id="2123952at2759"/>
<dbReference type="Proteomes" id="UP000242525">
    <property type="component" value="Unassembled WGS sequence"/>
</dbReference>
<sequence>MDDKSTPQLDSDGTGAASSHVKRQRVSLACDVCRKKKIKCNGNKPICENCAASNRECKYTPPERKERVRKRPRKTTLSAMDLRLRNIEFTLLELGKIATDKQHKTRRKGGRLPPGGFSKIAAQKEDSSDDSSSTDELDHEEEEEAKSNTSKAGPTDLRTGRESTVQSDLSGRETNITTAAKPEADGLIFGPPPTLTEVPVYFDLQTHKQRLLESNPDLINATLLKTSNTMFLGDNSLFLCGPVGLKWIAEKTGDSTIVPNVTRMMHHFYISGFEAFRSIAMQHNKPDPLPLTLLTLCGNVFKKTMTISTFMSNEELDRLIENEINVPEDLAQRNGLAEKAILHCITALALLLFQGIPETVMTFPFEIDISDVHRQVNSAYYYFFRFSLIGNSIMGVKAGALLLVVSMFNIFHNPTLSISAITVRLAQSHGIHMKQLTAKMPRVEAELLHRLWWTIYFLEKHFTMSFGLPSMIDDDAITTPLPVYNPELEGEIAGTCFTRTQAELLLIWSKISRITSTSTSSSMPMSTTEKLLTLLQLDNELDEWVERLPEKFRPKDNFSHEENLEINDLLEDAWSSQFCILLSHSSFYFIKMTIYRFIAFHPGWVYRVSTDNDTGNESDGLPTSDMRSKFMESSQKDHAEQSWVEGYNGVKLVPRQIAKDNPKLMESFKITLECSRNLIRSAAAIDFSPVHLFFIRMLLMNTYITLFIKCLMLPLDSETDSDLELLDKIVAIGRKFRIFTKDFLKSDGNPDLLEFLQSTIQKFVDRKKTEKQQDDLKREQKQQQEQTNGDNNRSNSFSTVNNPAATGGTNPYDAKSIPAVTPPSKLFPGPSEIAQSPMDHTNLTLPPLMPVVNNNQPGAQASGLSPGSQPQPPLNYEPKPEDKDTSFQNSLIENLLFLEDPCVFDSLYQLSTSWDGVQHLDPWSQL</sequence>
<dbReference type="GO" id="GO:0005634">
    <property type="term" value="C:nucleus"/>
    <property type="evidence" value="ECO:0007669"/>
    <property type="project" value="UniProtKB-SubCell"/>
</dbReference>
<dbReference type="SMART" id="SM00906">
    <property type="entry name" value="Fungal_trans"/>
    <property type="match status" value="1"/>
</dbReference>
<comment type="subcellular location">
    <subcellularLocation>
        <location evidence="1">Nucleus</location>
    </subcellularLocation>
</comment>
<keyword evidence="2" id="KW-0479">Metal-binding</keyword>
<dbReference type="AlphaFoldDB" id="A0A0J9XF78"/>
<evidence type="ECO:0000256" key="4">
    <source>
        <dbReference type="ARBA" id="ARBA00023125"/>
    </source>
</evidence>
<dbReference type="InterPro" id="IPR036864">
    <property type="entry name" value="Zn2-C6_fun-type_DNA-bd_sf"/>
</dbReference>
<dbReference type="GO" id="GO:0003677">
    <property type="term" value="F:DNA binding"/>
    <property type="evidence" value="ECO:0007669"/>
    <property type="project" value="UniProtKB-KW"/>
</dbReference>
<dbReference type="SMART" id="SM00066">
    <property type="entry name" value="GAL4"/>
    <property type="match status" value="1"/>
</dbReference>
<dbReference type="PANTHER" id="PTHR46910:SF37">
    <property type="entry name" value="ZN(II)2CYS6 TRANSCRIPTION FACTOR (EUROFUNG)"/>
    <property type="match status" value="1"/>
</dbReference>
<dbReference type="InterPro" id="IPR007219">
    <property type="entry name" value="XnlR_reg_dom"/>
</dbReference>
<evidence type="ECO:0000256" key="6">
    <source>
        <dbReference type="ARBA" id="ARBA00023242"/>
    </source>
</evidence>
<feature type="region of interest" description="Disordered" evidence="7">
    <location>
        <begin position="770"/>
        <end position="886"/>
    </location>
</feature>
<dbReference type="PROSITE" id="PS00463">
    <property type="entry name" value="ZN2_CY6_FUNGAL_1"/>
    <property type="match status" value="1"/>
</dbReference>
<reference evidence="9" key="1">
    <citation type="submission" date="2014-03" db="EMBL/GenBank/DDBJ databases">
        <authorList>
            <person name="Casaregola S."/>
        </authorList>
    </citation>
    <scope>NUCLEOTIDE SEQUENCE [LARGE SCALE GENOMIC DNA]</scope>
    <source>
        <strain evidence="9">CLIB 918</strain>
    </source>
</reference>